<dbReference type="PANTHER" id="PTHR11575:SF46">
    <property type="entry name" value="PROTEIN USHA"/>
    <property type="match status" value="1"/>
</dbReference>
<dbReference type="InterPro" id="IPR006179">
    <property type="entry name" value="5_nucleotidase/apyrase"/>
</dbReference>
<evidence type="ECO:0000256" key="1">
    <source>
        <dbReference type="ARBA" id="ARBA00006654"/>
    </source>
</evidence>
<dbReference type="GO" id="GO:0000166">
    <property type="term" value="F:nucleotide binding"/>
    <property type="evidence" value="ECO:0007669"/>
    <property type="project" value="UniProtKB-KW"/>
</dbReference>
<dbReference type="GO" id="GO:0046872">
    <property type="term" value="F:metal ion binding"/>
    <property type="evidence" value="ECO:0007669"/>
    <property type="project" value="UniProtKB-KW"/>
</dbReference>
<dbReference type="GO" id="GO:0030288">
    <property type="term" value="C:outer membrane-bounded periplasmic space"/>
    <property type="evidence" value="ECO:0007669"/>
    <property type="project" value="TreeGrafter"/>
</dbReference>
<dbReference type="InterPro" id="IPR004843">
    <property type="entry name" value="Calcineurin-like_PHP"/>
</dbReference>
<evidence type="ECO:0000256" key="3">
    <source>
        <dbReference type="ARBA" id="ARBA00022729"/>
    </source>
</evidence>
<dbReference type="GO" id="GO:0008768">
    <property type="term" value="F:UDP-sugar diphosphatase activity"/>
    <property type="evidence" value="ECO:0007669"/>
    <property type="project" value="TreeGrafter"/>
</dbReference>
<organism evidence="8 9">
    <name type="scientific">Candidatus Schmidhempelia bombi str. Bimp</name>
    <dbReference type="NCBI Taxonomy" id="1387197"/>
    <lineage>
        <taxon>Bacteria</taxon>
        <taxon>Pseudomonadati</taxon>
        <taxon>Pseudomonadota</taxon>
        <taxon>Gammaproteobacteria</taxon>
        <taxon>Orbales</taxon>
        <taxon>Orbaceae</taxon>
        <taxon>Candidatus Schmidhempelia</taxon>
    </lineage>
</organism>
<dbReference type="GO" id="GO:0008253">
    <property type="term" value="F:5'-nucleotidase activity"/>
    <property type="evidence" value="ECO:0007669"/>
    <property type="project" value="TreeGrafter"/>
</dbReference>
<evidence type="ECO:0000259" key="7">
    <source>
        <dbReference type="Pfam" id="PF02872"/>
    </source>
</evidence>
<dbReference type="Gene3D" id="3.60.21.10">
    <property type="match status" value="1"/>
</dbReference>
<reference evidence="8 9" key="1">
    <citation type="journal article" date="2014" name="Appl. Environ. Microbiol.">
        <title>Genomic features of a bumble bee symbiont reflect its host environment.</title>
        <authorList>
            <person name="Martinson V.G."/>
            <person name="Magoc T."/>
            <person name="Koch H."/>
            <person name="Salzberg S.L."/>
            <person name="Moran N.A."/>
        </authorList>
    </citation>
    <scope>NUCLEOTIDE SEQUENCE [LARGE SCALE GENOMIC DNA]</scope>
    <source>
        <strain evidence="8 9">Bimp</strain>
    </source>
</reference>
<dbReference type="InterPro" id="IPR006146">
    <property type="entry name" value="5'-Nucleotdase_CS"/>
</dbReference>
<gene>
    <name evidence="8" type="ORF">O970_04140</name>
</gene>
<dbReference type="GO" id="GO:0009166">
    <property type="term" value="P:nucleotide catabolic process"/>
    <property type="evidence" value="ECO:0007669"/>
    <property type="project" value="InterPro"/>
</dbReference>
<keyword evidence="9" id="KW-1185">Reference proteome</keyword>
<dbReference type="InterPro" id="IPR029052">
    <property type="entry name" value="Metallo-depent_PP-like"/>
</dbReference>
<dbReference type="PANTHER" id="PTHR11575">
    <property type="entry name" value="5'-NUCLEOTIDASE-RELATED"/>
    <property type="match status" value="1"/>
</dbReference>
<keyword evidence="5 8" id="KW-0378">Hydrolase</keyword>
<evidence type="ECO:0000256" key="2">
    <source>
        <dbReference type="ARBA" id="ARBA00022723"/>
    </source>
</evidence>
<dbReference type="PROSITE" id="PS00785">
    <property type="entry name" value="5_NUCLEOTIDASE_1"/>
    <property type="match status" value="1"/>
</dbReference>
<evidence type="ECO:0000313" key="8">
    <source>
        <dbReference type="EMBL" id="TEA27379.1"/>
    </source>
</evidence>
<proteinExistence type="inferred from homology"/>
<dbReference type="PRINTS" id="PR01607">
    <property type="entry name" value="APYRASEFAMLY"/>
</dbReference>
<evidence type="ECO:0000256" key="4">
    <source>
        <dbReference type="ARBA" id="ARBA00022741"/>
    </source>
</evidence>
<accession>A0AB94ID79</accession>
<sequence length="550" mass="61208">MKSITRLCLGSLITISTLFPLSGLTWEKDKTYHLTILHTNDHHGHFWQNDIGEIGLAAQKTLVDRIRQEVTDNNGMVLLLSGGDINTGVPESDILQAKPDFLGMNLIGYDAMAVGNHEFDHDISVIRQQQQWANFPFLSANIYHKKTGERVFAPYAMFHQQQLNIAVIGLTTEDTPKVSDLQRTNDFDFKSVSAEAKKVIEELKQTQEPDIIIAVTHLGHYDNGQHGSNAPGDVSLARSLPEGNLDIIIGGHSQDPVCMAAQNKKQINYVPGTACLPDRQNGTWIMQAHEWGKYVGRADFTFLNGVLTLVDYQLIPINLKQEVELADGVKTLNYYTEAIPHNMEMLDLLTPYQKQGEQQLLTVIGQLNGRLDGDRQQVRYQQTNLAQLILASHIDKTQADVGVISGGMIRDSLIEGNISYRDILKVQPFANSVVYADLTGEQLIAYLTAAATKSTGSGGYAHFAQVSMTLKGDKLTDINVKGQPIDKQKTYRLVTQRFLAYGGDAYPPINHLPSFVDTGFMEAKVLKQYIEQHSPINADDYQPQAVITRY</sequence>
<keyword evidence="4 5" id="KW-0547">Nucleotide-binding</keyword>
<dbReference type="SUPFAM" id="SSF56300">
    <property type="entry name" value="Metallo-dependent phosphatases"/>
    <property type="match status" value="1"/>
</dbReference>
<dbReference type="Pfam" id="PF00149">
    <property type="entry name" value="Metallophos"/>
    <property type="match status" value="1"/>
</dbReference>
<dbReference type="Pfam" id="PF02872">
    <property type="entry name" value="5_nucleotid_C"/>
    <property type="match status" value="1"/>
</dbReference>
<dbReference type="PROSITE" id="PS00786">
    <property type="entry name" value="5_NUCLEOTIDASE_2"/>
    <property type="match status" value="1"/>
</dbReference>
<dbReference type="InterPro" id="IPR008334">
    <property type="entry name" value="5'-Nucleotdase_C"/>
</dbReference>
<dbReference type="InterPro" id="IPR036907">
    <property type="entry name" value="5'-Nucleotdase_C_sf"/>
</dbReference>
<dbReference type="EMBL" id="AWGA01000043">
    <property type="protein sequence ID" value="TEA27379.1"/>
    <property type="molecule type" value="Genomic_DNA"/>
</dbReference>
<keyword evidence="3" id="KW-0732">Signal</keyword>
<keyword evidence="2" id="KW-0479">Metal-binding</keyword>
<name>A0AB94ID79_9GAMM</name>
<dbReference type="SUPFAM" id="SSF55816">
    <property type="entry name" value="5'-nucleotidase (syn. UDP-sugar hydrolase), C-terminal domain"/>
    <property type="match status" value="1"/>
</dbReference>
<dbReference type="Gene3D" id="3.90.780.10">
    <property type="entry name" value="5'-Nucleotidase, C-terminal domain"/>
    <property type="match status" value="1"/>
</dbReference>
<comment type="similarity">
    <text evidence="1 5">Belongs to the 5'-nucleotidase family.</text>
</comment>
<feature type="domain" description="Calcineurin-like phosphoesterase" evidence="6">
    <location>
        <begin position="35"/>
        <end position="253"/>
    </location>
</feature>
<evidence type="ECO:0000313" key="9">
    <source>
        <dbReference type="Proteomes" id="UP000506160"/>
    </source>
</evidence>
<dbReference type="RefSeq" id="WP_024495897.1">
    <property type="nucleotide sequence ID" value="NZ_AWGA01000043.1"/>
</dbReference>
<evidence type="ECO:0000259" key="6">
    <source>
        <dbReference type="Pfam" id="PF00149"/>
    </source>
</evidence>
<feature type="domain" description="5'-Nucleotidase C-terminal" evidence="7">
    <location>
        <begin position="363"/>
        <end position="507"/>
    </location>
</feature>
<dbReference type="AlphaFoldDB" id="A0AB94ID79"/>
<dbReference type="Proteomes" id="UP000506160">
    <property type="component" value="Unassembled WGS sequence"/>
</dbReference>
<evidence type="ECO:0000256" key="5">
    <source>
        <dbReference type="RuleBase" id="RU362119"/>
    </source>
</evidence>
<protein>
    <submittedName>
        <fullName evidence="8">Bifunctional UDP-sugar hydrolase/5'-nucleotidase</fullName>
    </submittedName>
</protein>
<dbReference type="NCBIfam" id="NF007109">
    <property type="entry name" value="PRK09558.1"/>
    <property type="match status" value="1"/>
</dbReference>
<comment type="caution">
    <text evidence="8">The sequence shown here is derived from an EMBL/GenBank/DDBJ whole genome shotgun (WGS) entry which is preliminary data.</text>
</comment>